<feature type="transmembrane region" description="Helical" evidence="1">
    <location>
        <begin position="40"/>
        <end position="61"/>
    </location>
</feature>
<dbReference type="InterPro" id="IPR024515">
    <property type="entry name" value="DUF3397"/>
</dbReference>
<gene>
    <name evidence="2" type="ORF">QT716_04540</name>
</gene>
<keyword evidence="1" id="KW-0472">Membrane</keyword>
<dbReference type="Proteomes" id="UP001280629">
    <property type="component" value="Unassembled WGS sequence"/>
</dbReference>
<protein>
    <submittedName>
        <fullName evidence="2">DUF3397 family protein</fullName>
    </submittedName>
</protein>
<dbReference type="Pfam" id="PF11877">
    <property type="entry name" value="DUF3397"/>
    <property type="match status" value="1"/>
</dbReference>
<feature type="transmembrane region" description="Helical" evidence="1">
    <location>
        <begin position="6"/>
        <end position="28"/>
    </location>
</feature>
<evidence type="ECO:0000313" key="3">
    <source>
        <dbReference type="Proteomes" id="UP001280629"/>
    </source>
</evidence>
<keyword evidence="3" id="KW-1185">Reference proteome</keyword>
<sequence length="130" mass="14893">MKDFFQPLLAIFVIAPYAVTLLLFVIFKVTHHSSVRSLRIAADVTVPFLFVSVSILLSMIAGMQTNIILMIGILLIAIGYATAERVRSKEFRMKRMIRNLWRMLFLVLSILYILLLLVGVIKTVFEYLTK</sequence>
<dbReference type="EMBL" id="JAUBDH010000002">
    <property type="protein sequence ID" value="MDW0109321.1"/>
    <property type="molecule type" value="Genomic_DNA"/>
</dbReference>
<name>A0ABU4FX82_9BACL</name>
<reference evidence="2 3" key="1">
    <citation type="submission" date="2023-06" db="EMBL/GenBank/DDBJ databases">
        <title>Sporosarcina sp. nov., isolated from Korean traditional fermented seafood 'Jeotgal'.</title>
        <authorList>
            <person name="Yang A.-I."/>
            <person name="Shin N.-R."/>
        </authorList>
    </citation>
    <scope>NUCLEOTIDE SEQUENCE [LARGE SCALE GENOMIC DNA]</scope>
    <source>
        <strain evidence="2 3">KCTC3840</strain>
    </source>
</reference>
<keyword evidence="1" id="KW-0812">Transmembrane</keyword>
<dbReference type="RefSeq" id="WP_317934793.1">
    <property type="nucleotide sequence ID" value="NZ_JAUBDH010000002.1"/>
</dbReference>
<organism evidence="2 3">
    <name type="scientific">Sporosarcina aquimarina</name>
    <dbReference type="NCBI Taxonomy" id="114975"/>
    <lineage>
        <taxon>Bacteria</taxon>
        <taxon>Bacillati</taxon>
        <taxon>Bacillota</taxon>
        <taxon>Bacilli</taxon>
        <taxon>Bacillales</taxon>
        <taxon>Caryophanaceae</taxon>
        <taxon>Sporosarcina</taxon>
    </lineage>
</organism>
<evidence type="ECO:0000256" key="1">
    <source>
        <dbReference type="SAM" id="Phobius"/>
    </source>
</evidence>
<accession>A0ABU4FX82</accession>
<feature type="transmembrane region" description="Helical" evidence="1">
    <location>
        <begin position="104"/>
        <end position="125"/>
    </location>
</feature>
<proteinExistence type="predicted"/>
<keyword evidence="1" id="KW-1133">Transmembrane helix</keyword>
<feature type="transmembrane region" description="Helical" evidence="1">
    <location>
        <begin position="67"/>
        <end position="83"/>
    </location>
</feature>
<evidence type="ECO:0000313" key="2">
    <source>
        <dbReference type="EMBL" id="MDW0109321.1"/>
    </source>
</evidence>
<comment type="caution">
    <text evidence="2">The sequence shown here is derived from an EMBL/GenBank/DDBJ whole genome shotgun (WGS) entry which is preliminary data.</text>
</comment>